<gene>
    <name evidence="1" type="ORF">F384_11290</name>
</gene>
<organism evidence="1 2">
    <name type="scientific">Citrobacter amalonaticus Y19</name>
    <dbReference type="NCBI Taxonomy" id="1261127"/>
    <lineage>
        <taxon>Bacteria</taxon>
        <taxon>Pseudomonadati</taxon>
        <taxon>Pseudomonadota</taxon>
        <taxon>Gammaproteobacteria</taxon>
        <taxon>Enterobacterales</taxon>
        <taxon>Enterobacteriaceae</taxon>
        <taxon>Citrobacter</taxon>
    </lineage>
</organism>
<dbReference type="PROSITE" id="PS51257">
    <property type="entry name" value="PROKAR_LIPOPROTEIN"/>
    <property type="match status" value="1"/>
</dbReference>
<dbReference type="HOGENOM" id="CLU_1832498_0_0_6"/>
<proteinExistence type="predicted"/>
<evidence type="ECO:0000313" key="1">
    <source>
        <dbReference type="EMBL" id="AKE59124.1"/>
    </source>
</evidence>
<evidence type="ECO:0000313" key="2">
    <source>
        <dbReference type="Proteomes" id="UP000034085"/>
    </source>
</evidence>
<sequence>MKTLSIKKTVYVLVIASVLSGCVSEEERLARCEAKGVSRDVCYQVDRANQQMIDSNAQQNAYANARAAVKQHAQAAKKKSVYYYEGMEIKKVSTGLNINGLPASLVEKEESATVYQQGLHYFIVYSTGRLAVLNDQRQMLGWAK</sequence>
<accession>A0A0F6TV07</accession>
<dbReference type="EMBL" id="CP011132">
    <property type="protein sequence ID" value="AKE59124.1"/>
    <property type="molecule type" value="Genomic_DNA"/>
</dbReference>
<dbReference type="Proteomes" id="UP000034085">
    <property type="component" value="Chromosome"/>
</dbReference>
<dbReference type="PATRIC" id="fig|1261127.3.peg.2356"/>
<evidence type="ECO:0008006" key="3">
    <source>
        <dbReference type="Google" id="ProtNLM"/>
    </source>
</evidence>
<reference evidence="1 2" key="1">
    <citation type="journal article" date="2013" name="Appl. Microbiol. Biotechnol.">
        <title>Glycerol assimilation and production of 1,3-propanediol by Citrobacter amalonaticus Y19.</title>
        <authorList>
            <person name="Ainala S.K."/>
            <person name="Ashok S."/>
            <person name="Ko Y."/>
            <person name="Park S."/>
        </authorList>
    </citation>
    <scope>NUCLEOTIDE SEQUENCE [LARGE SCALE GENOMIC DNA]</scope>
    <source>
        <strain evidence="1 2">Y19</strain>
    </source>
</reference>
<protein>
    <recommendedName>
        <fullName evidence="3">Lipoprotein</fullName>
    </recommendedName>
</protein>
<name>A0A0F6TV07_CITAM</name>
<dbReference type="AlphaFoldDB" id="A0A0F6TV07"/>
<dbReference type="KEGG" id="cama:F384_11290"/>
<dbReference type="RefSeq" id="WP_046481561.1">
    <property type="nucleotide sequence ID" value="NZ_CP011132.1"/>
</dbReference>
<dbReference type="OrthoDB" id="5592783at2"/>